<dbReference type="OrthoDB" id="10034090at2759"/>
<evidence type="ECO:0000256" key="4">
    <source>
        <dbReference type="ARBA" id="ARBA00023163"/>
    </source>
</evidence>
<dbReference type="GO" id="GO:0046983">
    <property type="term" value="F:protein dimerization activity"/>
    <property type="evidence" value="ECO:0007669"/>
    <property type="project" value="InterPro"/>
</dbReference>
<evidence type="ECO:0000256" key="6">
    <source>
        <dbReference type="SAM" id="MobiDB-lite"/>
    </source>
</evidence>
<evidence type="ECO:0000256" key="1">
    <source>
        <dbReference type="ARBA" id="ARBA00004123"/>
    </source>
</evidence>
<gene>
    <name evidence="8" type="ORF">DILT_LOCUS8230</name>
</gene>
<dbReference type="PROSITE" id="PS50888">
    <property type="entry name" value="BHLH"/>
    <property type="match status" value="2"/>
</dbReference>
<feature type="region of interest" description="Disordered" evidence="6">
    <location>
        <begin position="1"/>
        <end position="59"/>
    </location>
</feature>
<evidence type="ECO:0000256" key="3">
    <source>
        <dbReference type="ARBA" id="ARBA00023125"/>
    </source>
</evidence>
<feature type="domain" description="BHLH" evidence="7">
    <location>
        <begin position="131"/>
        <end position="184"/>
    </location>
</feature>
<dbReference type="InterPro" id="IPR036638">
    <property type="entry name" value="HLH_DNA-bd_sf"/>
</dbReference>
<dbReference type="PANTHER" id="PTHR11793:SF13">
    <property type="entry name" value="PROTEIN DAUGHTERLESS"/>
    <property type="match status" value="1"/>
</dbReference>
<dbReference type="Pfam" id="PF00010">
    <property type="entry name" value="HLH"/>
    <property type="match status" value="2"/>
</dbReference>
<name>A0A3P7NTY5_DIBLA</name>
<feature type="region of interest" description="Disordered" evidence="6">
    <location>
        <begin position="307"/>
        <end position="370"/>
    </location>
</feature>
<feature type="domain" description="BHLH" evidence="7">
    <location>
        <begin position="50"/>
        <end position="103"/>
    </location>
</feature>
<evidence type="ECO:0000313" key="8">
    <source>
        <dbReference type="EMBL" id="VDN12399.1"/>
    </source>
</evidence>
<dbReference type="GO" id="GO:0000981">
    <property type="term" value="F:DNA-binding transcription factor activity, RNA polymerase II-specific"/>
    <property type="evidence" value="ECO:0007669"/>
    <property type="project" value="TreeGrafter"/>
</dbReference>
<evidence type="ECO:0000256" key="5">
    <source>
        <dbReference type="ARBA" id="ARBA00023242"/>
    </source>
</evidence>
<keyword evidence="5" id="KW-0539">Nucleus</keyword>
<dbReference type="CDD" id="cd11420">
    <property type="entry name" value="bHLH_E-protein"/>
    <property type="match status" value="1"/>
</dbReference>
<protein>
    <recommendedName>
        <fullName evidence="7">BHLH domain-containing protein</fullName>
    </recommendedName>
</protein>
<dbReference type="SMART" id="SM00353">
    <property type="entry name" value="HLH"/>
    <property type="match status" value="2"/>
</dbReference>
<feature type="compositionally biased region" description="Polar residues" evidence="6">
    <location>
        <begin position="19"/>
        <end position="32"/>
    </location>
</feature>
<keyword evidence="4" id="KW-0804">Transcription</keyword>
<dbReference type="Gene3D" id="4.10.280.10">
    <property type="entry name" value="Helix-loop-helix DNA-binding domain"/>
    <property type="match status" value="2"/>
</dbReference>
<feature type="compositionally biased region" description="Polar residues" evidence="6">
    <location>
        <begin position="340"/>
        <end position="357"/>
    </location>
</feature>
<dbReference type="PANTHER" id="PTHR11793">
    <property type="entry name" value="BASIC HELIX-LOOP-HELIX TRANSCRIPTION FACTOR"/>
    <property type="match status" value="1"/>
</dbReference>
<feature type="compositionally biased region" description="Low complexity" evidence="6">
    <location>
        <begin position="243"/>
        <end position="260"/>
    </location>
</feature>
<accession>A0A3P7NTY5</accession>
<dbReference type="Proteomes" id="UP000281553">
    <property type="component" value="Unassembled WGS sequence"/>
</dbReference>
<dbReference type="GO" id="GO:0000978">
    <property type="term" value="F:RNA polymerase II cis-regulatory region sequence-specific DNA binding"/>
    <property type="evidence" value="ECO:0007669"/>
    <property type="project" value="TreeGrafter"/>
</dbReference>
<proteinExistence type="predicted"/>
<keyword evidence="9" id="KW-1185">Reference proteome</keyword>
<dbReference type="GO" id="GO:0005634">
    <property type="term" value="C:nucleus"/>
    <property type="evidence" value="ECO:0007669"/>
    <property type="project" value="UniProtKB-SubCell"/>
</dbReference>
<dbReference type="SUPFAM" id="SSF47459">
    <property type="entry name" value="HLH, helix-loop-helix DNA-binding domain"/>
    <property type="match status" value="2"/>
</dbReference>
<feature type="compositionally biased region" description="Polar residues" evidence="6">
    <location>
        <begin position="224"/>
        <end position="235"/>
    </location>
</feature>
<dbReference type="InterPro" id="IPR011598">
    <property type="entry name" value="bHLH_dom"/>
</dbReference>
<dbReference type="InterPro" id="IPR051098">
    <property type="entry name" value="NeuroDiff_E-box_TFs"/>
</dbReference>
<dbReference type="EMBL" id="UYRU01053796">
    <property type="protein sequence ID" value="VDN12399.1"/>
    <property type="molecule type" value="Genomic_DNA"/>
</dbReference>
<keyword evidence="2" id="KW-0805">Transcription regulation</keyword>
<dbReference type="GO" id="GO:0005667">
    <property type="term" value="C:transcription regulator complex"/>
    <property type="evidence" value="ECO:0007669"/>
    <property type="project" value="TreeGrafter"/>
</dbReference>
<evidence type="ECO:0000313" key="9">
    <source>
        <dbReference type="Proteomes" id="UP000281553"/>
    </source>
</evidence>
<dbReference type="AlphaFoldDB" id="A0A3P7NTY5"/>
<keyword evidence="3" id="KW-0238">DNA-binding</keyword>
<dbReference type="GO" id="GO:0000785">
    <property type="term" value="C:chromatin"/>
    <property type="evidence" value="ECO:0007669"/>
    <property type="project" value="TreeGrafter"/>
</dbReference>
<sequence length="370" mass="40491">MSVPPDSVSAGDSFGSLEQPLSQTPTLGTDSEGTIDPDETPEQKAEREKSRRQANNARERLRVREINDAFKELGHMINLHTGNSQPLTKLMILQQAVSVISGLEREVRASKRCMSSSFFFACSIPLACLLLPTGSRPPLFSVRVRDINDAFKELGRMCMIHLKNERPQTKLTILQQAVSLITSLEQQVRGTYSGYRDLPVAHGNRTAAVYPPPYPQDSACYPSGESTDSWRSLQTHGLHPKDPAAGFLSSASFSSSLPSGDNRQPTTLLSKFRRTETTGNNNRVTVEELQHQSQCLKAAYALLAGEAGEEANTSEDEDDEDEEEDVDEDSDSEHLASAPLNRQLTTTTGVEANQLSDSPLKLSPPMSATS</sequence>
<reference evidence="8 9" key="1">
    <citation type="submission" date="2018-11" db="EMBL/GenBank/DDBJ databases">
        <authorList>
            <consortium name="Pathogen Informatics"/>
        </authorList>
    </citation>
    <scope>NUCLEOTIDE SEQUENCE [LARGE SCALE GENOMIC DNA]</scope>
</reference>
<evidence type="ECO:0000256" key="2">
    <source>
        <dbReference type="ARBA" id="ARBA00023015"/>
    </source>
</evidence>
<feature type="region of interest" description="Disordered" evidence="6">
    <location>
        <begin position="209"/>
        <end position="281"/>
    </location>
</feature>
<evidence type="ECO:0000259" key="7">
    <source>
        <dbReference type="PROSITE" id="PS50888"/>
    </source>
</evidence>
<organism evidence="8 9">
    <name type="scientific">Dibothriocephalus latus</name>
    <name type="common">Fish tapeworm</name>
    <name type="synonym">Diphyllobothrium latum</name>
    <dbReference type="NCBI Taxonomy" id="60516"/>
    <lineage>
        <taxon>Eukaryota</taxon>
        <taxon>Metazoa</taxon>
        <taxon>Spiralia</taxon>
        <taxon>Lophotrochozoa</taxon>
        <taxon>Platyhelminthes</taxon>
        <taxon>Cestoda</taxon>
        <taxon>Eucestoda</taxon>
        <taxon>Diphyllobothriidea</taxon>
        <taxon>Diphyllobothriidae</taxon>
        <taxon>Dibothriocephalus</taxon>
    </lineage>
</organism>
<comment type="subcellular location">
    <subcellularLocation>
        <location evidence="1">Nucleus</location>
    </subcellularLocation>
</comment>
<feature type="compositionally biased region" description="Basic and acidic residues" evidence="6">
    <location>
        <begin position="41"/>
        <end position="59"/>
    </location>
</feature>
<feature type="compositionally biased region" description="Acidic residues" evidence="6">
    <location>
        <begin position="307"/>
        <end position="331"/>
    </location>
</feature>